<proteinExistence type="predicted"/>
<dbReference type="EMBL" id="JARJLG010000164">
    <property type="protein sequence ID" value="KAJ7734046.1"/>
    <property type="molecule type" value="Genomic_DNA"/>
</dbReference>
<dbReference type="AlphaFoldDB" id="A0AAD7I374"/>
<evidence type="ECO:0000313" key="1">
    <source>
        <dbReference type="EMBL" id="KAJ7734046.1"/>
    </source>
</evidence>
<comment type="caution">
    <text evidence="1">The sequence shown here is derived from an EMBL/GenBank/DDBJ whole genome shotgun (WGS) entry which is preliminary data.</text>
</comment>
<sequence length="253" mass="27688">MQQQQAQYAHQHIPASFDMRLQSRPMRTDRAALRAPHKPTRPRPLRLRHAHAAVPLRELRLGRGVTPIPTGNAINISLIIVPITDVGDISNIDIPMLGVGNTDIPIPPAELGDIPIAAQHFNAIPAHLHSKRAGLGLDECLLMGGMGMGMKYPKAAAASPQHPAFHHAQQQQQRRIMEVREGMGRMGGMGGMMLGEMPISVQNGQYVHQPARFPASRHRVRPVLCPVSSSSCFVFDSFLFQHLVICPHAPPCG</sequence>
<name>A0AAD7I374_9AGAR</name>
<protein>
    <submittedName>
        <fullName evidence="1">Uncharacterized protein</fullName>
    </submittedName>
</protein>
<evidence type="ECO:0000313" key="2">
    <source>
        <dbReference type="Proteomes" id="UP001215280"/>
    </source>
</evidence>
<accession>A0AAD7I374</accession>
<gene>
    <name evidence="1" type="ORF">DFH07DRAFT_967806</name>
</gene>
<reference evidence="1" key="1">
    <citation type="submission" date="2023-03" db="EMBL/GenBank/DDBJ databases">
        <title>Massive genome expansion in bonnet fungi (Mycena s.s.) driven by repeated elements and novel gene families across ecological guilds.</title>
        <authorList>
            <consortium name="Lawrence Berkeley National Laboratory"/>
            <person name="Harder C.B."/>
            <person name="Miyauchi S."/>
            <person name="Viragh M."/>
            <person name="Kuo A."/>
            <person name="Thoen E."/>
            <person name="Andreopoulos B."/>
            <person name="Lu D."/>
            <person name="Skrede I."/>
            <person name="Drula E."/>
            <person name="Henrissat B."/>
            <person name="Morin E."/>
            <person name="Kohler A."/>
            <person name="Barry K."/>
            <person name="LaButti K."/>
            <person name="Morin E."/>
            <person name="Salamov A."/>
            <person name="Lipzen A."/>
            <person name="Mereny Z."/>
            <person name="Hegedus B."/>
            <person name="Baldrian P."/>
            <person name="Stursova M."/>
            <person name="Weitz H."/>
            <person name="Taylor A."/>
            <person name="Grigoriev I.V."/>
            <person name="Nagy L.G."/>
            <person name="Martin F."/>
            <person name="Kauserud H."/>
        </authorList>
    </citation>
    <scope>NUCLEOTIDE SEQUENCE</scope>
    <source>
        <strain evidence="1">CBHHK188m</strain>
    </source>
</reference>
<dbReference type="Proteomes" id="UP001215280">
    <property type="component" value="Unassembled WGS sequence"/>
</dbReference>
<organism evidence="1 2">
    <name type="scientific">Mycena maculata</name>
    <dbReference type="NCBI Taxonomy" id="230809"/>
    <lineage>
        <taxon>Eukaryota</taxon>
        <taxon>Fungi</taxon>
        <taxon>Dikarya</taxon>
        <taxon>Basidiomycota</taxon>
        <taxon>Agaricomycotina</taxon>
        <taxon>Agaricomycetes</taxon>
        <taxon>Agaricomycetidae</taxon>
        <taxon>Agaricales</taxon>
        <taxon>Marasmiineae</taxon>
        <taxon>Mycenaceae</taxon>
        <taxon>Mycena</taxon>
    </lineage>
</organism>
<keyword evidence="2" id="KW-1185">Reference proteome</keyword>